<keyword evidence="1 5" id="KW-0489">Methyltransferase</keyword>
<name>A0A366WPJ8_9RHOB</name>
<feature type="domain" description="SAM-dependent MTase RsmB/NOP-type" evidence="7">
    <location>
        <begin position="136"/>
        <end position="387"/>
    </location>
</feature>
<dbReference type="OrthoDB" id="9810297at2"/>
<dbReference type="Proteomes" id="UP000252706">
    <property type="component" value="Unassembled WGS sequence"/>
</dbReference>
<accession>A0A366WPJ8</accession>
<dbReference type="CDD" id="cd02440">
    <property type="entry name" value="AdoMet_MTases"/>
    <property type="match status" value="1"/>
</dbReference>
<dbReference type="Gene3D" id="3.30.70.1170">
    <property type="entry name" value="Sun protein, domain 3"/>
    <property type="match status" value="1"/>
</dbReference>
<dbReference type="PRINTS" id="PR02008">
    <property type="entry name" value="RCMTFAMILY"/>
</dbReference>
<feature type="binding site" evidence="5">
    <location>
        <position position="289"/>
    </location>
    <ligand>
        <name>S-adenosyl-L-methionine</name>
        <dbReference type="ChEBI" id="CHEBI:59789"/>
    </ligand>
</feature>
<evidence type="ECO:0000259" key="7">
    <source>
        <dbReference type="PROSITE" id="PS51686"/>
    </source>
</evidence>
<dbReference type="GO" id="GO:0008173">
    <property type="term" value="F:RNA methyltransferase activity"/>
    <property type="evidence" value="ECO:0007669"/>
    <property type="project" value="InterPro"/>
</dbReference>
<proteinExistence type="inferred from homology"/>
<comment type="similarity">
    <text evidence="5">Belongs to the class I-like SAM-binding methyltransferase superfamily. RsmB/NOP family.</text>
</comment>
<dbReference type="InterPro" id="IPR054728">
    <property type="entry name" value="RsmB-like_ferredoxin"/>
</dbReference>
<feature type="region of interest" description="Disordered" evidence="6">
    <location>
        <begin position="89"/>
        <end position="110"/>
    </location>
</feature>
<comment type="caution">
    <text evidence="8">The sequence shown here is derived from an EMBL/GenBank/DDBJ whole genome shotgun (WGS) entry which is preliminary data.</text>
</comment>
<evidence type="ECO:0000256" key="5">
    <source>
        <dbReference type="PROSITE-ProRule" id="PRU01023"/>
    </source>
</evidence>
<dbReference type="Pfam" id="PF01189">
    <property type="entry name" value="Methyltr_RsmB-F"/>
    <property type="match status" value="1"/>
</dbReference>
<dbReference type="Gene3D" id="3.40.50.150">
    <property type="entry name" value="Vaccinia Virus protein VP39"/>
    <property type="match status" value="1"/>
</dbReference>
<dbReference type="PANTHER" id="PTHR22807">
    <property type="entry name" value="NOP2 YEAST -RELATED NOL1/NOP2/FMU SUN DOMAIN-CONTAINING"/>
    <property type="match status" value="1"/>
</dbReference>
<keyword evidence="3 5" id="KW-0949">S-adenosyl-L-methionine</keyword>
<organism evidence="8 9">
    <name type="scientific">Phaeobacter gallaeciensis</name>
    <dbReference type="NCBI Taxonomy" id="60890"/>
    <lineage>
        <taxon>Bacteria</taxon>
        <taxon>Pseudomonadati</taxon>
        <taxon>Pseudomonadota</taxon>
        <taxon>Alphaproteobacteria</taxon>
        <taxon>Rhodobacterales</taxon>
        <taxon>Roseobacteraceae</taxon>
        <taxon>Phaeobacter</taxon>
    </lineage>
</organism>
<sequence length="387" mass="41361">MTPAARIQTAIEILDTILGGQPAEQALTAWARRSRFAGSKDRAAIRDHVFDVLRRRSSFAALGGGNTGRQLMIGTCRANGVSLDEAFSGGSYGPSPLEPSEQEAGAEARDATDRLDIPTWLWPAFQADLGAKADDVALALQNRAPVQLRVNIGKSDRGNVQKKLQDEGIETVKHATVKTALNVLEGARKINNSACFQEGLIELQDASSQAVVEALSLKPGMRVLDYCAGGGGKALALSAHDGVTVVAHDIAPQRMKDIPKRAARAGVEIQCVSTADLVEMGPFDIVLVDAPCSGSGAWRRAPAGKWELSQARLDELVAIQSQILSQCAELTSLEGVLAFATCSLLDVENTQQVEKFVSAHPTWTCTFSKAWTPLEDGDGFYTAHLTR</sequence>
<keyword evidence="4 5" id="KW-0694">RNA-binding</keyword>
<dbReference type="SUPFAM" id="SSF53335">
    <property type="entry name" value="S-adenosyl-L-methionine-dependent methyltransferases"/>
    <property type="match status" value="1"/>
</dbReference>
<dbReference type="InterPro" id="IPR023267">
    <property type="entry name" value="RCMT"/>
</dbReference>
<keyword evidence="2 5" id="KW-0808">Transferase</keyword>
<comment type="caution">
    <text evidence="5">Lacks conserved residue(s) required for the propagation of feature annotation.</text>
</comment>
<gene>
    <name evidence="8" type="ORF">DS909_17560</name>
</gene>
<dbReference type="Pfam" id="PF22458">
    <property type="entry name" value="RsmF-B_ferredox"/>
    <property type="match status" value="1"/>
</dbReference>
<dbReference type="EMBL" id="QOCE01000043">
    <property type="protein sequence ID" value="RBW51774.1"/>
    <property type="molecule type" value="Genomic_DNA"/>
</dbReference>
<dbReference type="AlphaFoldDB" id="A0A366WPJ8"/>
<dbReference type="InterPro" id="IPR001678">
    <property type="entry name" value="MeTrfase_RsmB-F_NOP2_dom"/>
</dbReference>
<reference evidence="8 9" key="1">
    <citation type="submission" date="2018-07" db="EMBL/GenBank/DDBJ databases">
        <title>Modular assembly of carbohydrate-degrading microbial communities in the ocean.</title>
        <authorList>
            <person name="Enke T.N."/>
            <person name="Datta M.S."/>
            <person name="Schwartzman J.A."/>
            <person name="Cermak N."/>
            <person name="Schmitz D.A."/>
            <person name="Barrere J."/>
            <person name="Cordero O.X."/>
        </authorList>
    </citation>
    <scope>NUCLEOTIDE SEQUENCE [LARGE SCALE GENOMIC DNA]</scope>
    <source>
        <strain evidence="8 9">C3M10</strain>
    </source>
</reference>
<protein>
    <submittedName>
        <fullName evidence="8">RsmB/NOP family class I SAM-dependent RNA methyltransferase</fullName>
    </submittedName>
</protein>
<evidence type="ECO:0000313" key="9">
    <source>
        <dbReference type="Proteomes" id="UP000252706"/>
    </source>
</evidence>
<evidence type="ECO:0000256" key="2">
    <source>
        <dbReference type="ARBA" id="ARBA00022679"/>
    </source>
</evidence>
<dbReference type="GO" id="GO:0001510">
    <property type="term" value="P:RNA methylation"/>
    <property type="evidence" value="ECO:0007669"/>
    <property type="project" value="InterPro"/>
</dbReference>
<evidence type="ECO:0000256" key="4">
    <source>
        <dbReference type="ARBA" id="ARBA00022884"/>
    </source>
</evidence>
<feature type="active site" description="Nucleophile" evidence="5">
    <location>
        <position position="342"/>
    </location>
</feature>
<dbReference type="RefSeq" id="WP_113824773.1">
    <property type="nucleotide sequence ID" value="NZ_QOCE01000043.1"/>
</dbReference>
<dbReference type="PROSITE" id="PS51686">
    <property type="entry name" value="SAM_MT_RSMB_NOP"/>
    <property type="match status" value="1"/>
</dbReference>
<feature type="binding site" evidence="5">
    <location>
        <position position="249"/>
    </location>
    <ligand>
        <name>S-adenosyl-L-methionine</name>
        <dbReference type="ChEBI" id="CHEBI:59789"/>
    </ligand>
</feature>
<evidence type="ECO:0000256" key="3">
    <source>
        <dbReference type="ARBA" id="ARBA00022691"/>
    </source>
</evidence>
<evidence type="ECO:0000313" key="8">
    <source>
        <dbReference type="EMBL" id="RBW51774.1"/>
    </source>
</evidence>
<dbReference type="PANTHER" id="PTHR22807:SF53">
    <property type="entry name" value="RIBOSOMAL RNA SMALL SUBUNIT METHYLTRANSFERASE B-RELATED"/>
    <property type="match status" value="1"/>
</dbReference>
<dbReference type="InterPro" id="IPR049560">
    <property type="entry name" value="MeTrfase_RsmB-F_NOP2_cat"/>
</dbReference>
<dbReference type="InterPro" id="IPR029063">
    <property type="entry name" value="SAM-dependent_MTases_sf"/>
</dbReference>
<dbReference type="GO" id="GO:0003723">
    <property type="term" value="F:RNA binding"/>
    <property type="evidence" value="ECO:0007669"/>
    <property type="project" value="UniProtKB-UniRule"/>
</dbReference>
<evidence type="ECO:0000256" key="6">
    <source>
        <dbReference type="SAM" id="MobiDB-lite"/>
    </source>
</evidence>
<evidence type="ECO:0000256" key="1">
    <source>
        <dbReference type="ARBA" id="ARBA00022603"/>
    </source>
</evidence>